<evidence type="ECO:0000256" key="2">
    <source>
        <dbReference type="ARBA" id="ARBA00004496"/>
    </source>
</evidence>
<keyword evidence="4" id="KW-0539">Nucleus</keyword>
<dbReference type="AlphaFoldDB" id="A0AAV8X6J6"/>
<dbReference type="GO" id="GO:0005634">
    <property type="term" value="C:nucleus"/>
    <property type="evidence" value="ECO:0007669"/>
    <property type="project" value="UniProtKB-SubCell"/>
</dbReference>
<organism evidence="6 7">
    <name type="scientific">Rhamnusium bicolor</name>
    <dbReference type="NCBI Taxonomy" id="1586634"/>
    <lineage>
        <taxon>Eukaryota</taxon>
        <taxon>Metazoa</taxon>
        <taxon>Ecdysozoa</taxon>
        <taxon>Arthropoda</taxon>
        <taxon>Hexapoda</taxon>
        <taxon>Insecta</taxon>
        <taxon>Pterygota</taxon>
        <taxon>Neoptera</taxon>
        <taxon>Endopterygota</taxon>
        <taxon>Coleoptera</taxon>
        <taxon>Polyphaga</taxon>
        <taxon>Cucujiformia</taxon>
        <taxon>Chrysomeloidea</taxon>
        <taxon>Cerambycidae</taxon>
        <taxon>Lepturinae</taxon>
        <taxon>Rhagiini</taxon>
        <taxon>Rhamnusium</taxon>
    </lineage>
</organism>
<reference evidence="6" key="1">
    <citation type="journal article" date="2023" name="Insect Mol. Biol.">
        <title>Genome sequencing provides insights into the evolution of gene families encoding plant cell wall-degrading enzymes in longhorned beetles.</title>
        <authorList>
            <person name="Shin N.R."/>
            <person name="Okamura Y."/>
            <person name="Kirsch R."/>
            <person name="Pauchet Y."/>
        </authorList>
    </citation>
    <scope>NUCLEOTIDE SEQUENCE</scope>
    <source>
        <strain evidence="6">RBIC_L_NR</strain>
    </source>
</reference>
<keyword evidence="7" id="KW-1185">Reference proteome</keyword>
<keyword evidence="3" id="KW-0963">Cytoplasm</keyword>
<sequence length="237" mass="28096">MDFQHYNEITSFIRNHHGLTQDCMKQLIKKYPQQNYDTLYSILSLEYQKRMKCNHVKTQINKNKYWDLYKKGIDNGDSPGIIVRMAEQFDIAPCLIARLMLNRYFEMLETSETKDHSVNVNIYLRDTCLIPDADFAYEVFLCTLYDNMYSPLIETMKASLGQQYEIKLHKEVVKLGLAFRDEEHLRKYGYDKTPDCKLEVPVAADGFVINWIESKALFGDEDAHRDYMKNQYLSYWN</sequence>
<evidence type="ECO:0000256" key="3">
    <source>
        <dbReference type="ARBA" id="ARBA00022490"/>
    </source>
</evidence>
<proteinExistence type="predicted"/>
<evidence type="ECO:0000256" key="1">
    <source>
        <dbReference type="ARBA" id="ARBA00004123"/>
    </source>
</evidence>
<dbReference type="PANTHER" id="PTHR31661">
    <property type="entry name" value="SIMILAR TO CDNA SEQUENCE BC052040"/>
    <property type="match status" value="1"/>
</dbReference>
<feature type="non-terminal residue" evidence="6">
    <location>
        <position position="237"/>
    </location>
</feature>
<dbReference type="GO" id="GO:0005737">
    <property type="term" value="C:cytoplasm"/>
    <property type="evidence" value="ECO:0007669"/>
    <property type="project" value="UniProtKB-SubCell"/>
</dbReference>
<comment type="subcellular location">
    <subcellularLocation>
        <location evidence="2">Cytoplasm</location>
    </subcellularLocation>
    <subcellularLocation>
        <location evidence="1">Nucleus</location>
    </subcellularLocation>
</comment>
<accession>A0AAV8X6J6</accession>
<evidence type="ECO:0000256" key="4">
    <source>
        <dbReference type="ARBA" id="ARBA00023242"/>
    </source>
</evidence>
<dbReference type="PANTHER" id="PTHR31661:SF1">
    <property type="entry name" value="CDAN1-INTERACTING NUCLEASE 1"/>
    <property type="match status" value="1"/>
</dbReference>
<evidence type="ECO:0000313" key="7">
    <source>
        <dbReference type="Proteomes" id="UP001162156"/>
    </source>
</evidence>
<dbReference type="EMBL" id="JANEYF010003761">
    <property type="protein sequence ID" value="KAJ8934178.1"/>
    <property type="molecule type" value="Genomic_DNA"/>
</dbReference>
<dbReference type="InterPro" id="IPR029404">
    <property type="entry name" value="CDIN1"/>
</dbReference>
<evidence type="ECO:0000313" key="6">
    <source>
        <dbReference type="EMBL" id="KAJ8934178.1"/>
    </source>
</evidence>
<protein>
    <recommendedName>
        <fullName evidence="5">CDAN1-interacting nuclease 1</fullName>
    </recommendedName>
</protein>
<comment type="caution">
    <text evidence="6">The sequence shown here is derived from an EMBL/GenBank/DDBJ whole genome shotgun (WGS) entry which is preliminary data.</text>
</comment>
<name>A0AAV8X6J6_9CUCU</name>
<dbReference type="Proteomes" id="UP001162156">
    <property type="component" value="Unassembled WGS sequence"/>
</dbReference>
<dbReference type="Pfam" id="PF14811">
    <property type="entry name" value="TPD"/>
    <property type="match status" value="1"/>
</dbReference>
<gene>
    <name evidence="6" type="ORF">NQ314_013532</name>
</gene>
<evidence type="ECO:0000256" key="5">
    <source>
        <dbReference type="ARBA" id="ARBA00023480"/>
    </source>
</evidence>